<dbReference type="PANTHER" id="PTHR11203:SF37">
    <property type="entry name" value="INTEGRATOR COMPLEX SUBUNIT 11"/>
    <property type="match status" value="1"/>
</dbReference>
<dbReference type="Pfam" id="PF00753">
    <property type="entry name" value="Lactamase_B"/>
    <property type="match status" value="1"/>
</dbReference>
<evidence type="ECO:0000259" key="2">
    <source>
        <dbReference type="SMART" id="SM00849"/>
    </source>
</evidence>
<dbReference type="Gene3D" id="3.40.50.10890">
    <property type="match status" value="1"/>
</dbReference>
<dbReference type="InterPro" id="IPR001279">
    <property type="entry name" value="Metallo-B-lactamas"/>
</dbReference>
<dbReference type="GO" id="GO:0004521">
    <property type="term" value="F:RNA endonuclease activity"/>
    <property type="evidence" value="ECO:0007669"/>
    <property type="project" value="TreeGrafter"/>
</dbReference>
<dbReference type="SMART" id="SM00849">
    <property type="entry name" value="Lactamase_B"/>
    <property type="match status" value="1"/>
</dbReference>
<dbReference type="EMBL" id="JACNIG010000193">
    <property type="protein sequence ID" value="MBC8431926.1"/>
    <property type="molecule type" value="Genomic_DNA"/>
</dbReference>
<protein>
    <submittedName>
        <fullName evidence="4">MBL fold metallo-hydrolase</fullName>
    </submittedName>
</protein>
<accession>A0A8J6NQZ6</accession>
<dbReference type="Proteomes" id="UP000605201">
    <property type="component" value="Unassembled WGS sequence"/>
</dbReference>
<feature type="domain" description="Beta-Casp" evidence="3">
    <location>
        <begin position="303"/>
        <end position="429"/>
    </location>
</feature>
<dbReference type="GO" id="GO:0016787">
    <property type="term" value="F:hydrolase activity"/>
    <property type="evidence" value="ECO:0007669"/>
    <property type="project" value="UniProtKB-KW"/>
</dbReference>
<dbReference type="InterPro" id="IPR036866">
    <property type="entry name" value="RibonucZ/Hydroxyglut_hydro"/>
</dbReference>
<evidence type="ECO:0000313" key="5">
    <source>
        <dbReference type="Proteomes" id="UP000605201"/>
    </source>
</evidence>
<dbReference type="Pfam" id="PF07521">
    <property type="entry name" value="RMMBL"/>
    <property type="match status" value="1"/>
</dbReference>
<dbReference type="InterPro" id="IPR022712">
    <property type="entry name" value="Beta_Casp"/>
</dbReference>
<dbReference type="Pfam" id="PF10996">
    <property type="entry name" value="Beta-Casp"/>
    <property type="match status" value="1"/>
</dbReference>
<name>A0A8J6NQZ6_9BACT</name>
<sequence>MKITFYGAVREVTGSMHLISTGTDRILLDCGMFQGRRKEAAEKNRLLPFDPQTITNIVLSHAHIDHSGRIPFLTKNNFNGRTFCVRATANACEYLLMDSAHIQESDADYLNYKIVRNFLSSKTMPGSGNKKVSKTSKNIKKLLKTQGHKLNTEKINELIGEHRLEGVQSLYTSEDAEAALDSFEGYPYRHPFVIGENATCTFYEAGHILGSAVSLIKVRENDRTLTVCYTGDLGRFDKPIIKNPVLNFEETDREVDLMIMESTYGDRLHAPVKDLKPQLKKVLTETFDRGGTVIIPSFAFGRTQELLYVLHELYDEGDVHRVPVYVDSPLATNITRVFGEHPEVYDKETHETFLEKGKNPFSFGQVHFVGSVAESMALNREEKPHIVISASGMCEAGRVLHHLRHKIHNPRHTILIVGFMAQNTLGRRILDLGTNYATSGRQGPPPLVKFLNKEYPLKAVVVQLGGFSAHGDRHEMIRFLKESNLRVKKIAVVHGEEDQSLAFAKHLENEGFSAMVPKPGETIHLTA</sequence>
<organism evidence="4 5">
    <name type="scientific">Candidatus Desulfatibia vada</name>
    <dbReference type="NCBI Taxonomy" id="2841696"/>
    <lineage>
        <taxon>Bacteria</taxon>
        <taxon>Pseudomonadati</taxon>
        <taxon>Thermodesulfobacteriota</taxon>
        <taxon>Desulfobacteria</taxon>
        <taxon>Desulfobacterales</taxon>
        <taxon>Desulfobacterales incertae sedis</taxon>
        <taxon>Candidatus Desulfatibia</taxon>
    </lineage>
</organism>
<evidence type="ECO:0000259" key="3">
    <source>
        <dbReference type="SMART" id="SM01027"/>
    </source>
</evidence>
<dbReference type="InterPro" id="IPR050698">
    <property type="entry name" value="MBL"/>
</dbReference>
<dbReference type="Gene3D" id="3.60.15.10">
    <property type="entry name" value="Ribonuclease Z/Hydroxyacylglutathione hydrolase-like"/>
    <property type="match status" value="1"/>
</dbReference>
<proteinExistence type="predicted"/>
<dbReference type="InterPro" id="IPR011108">
    <property type="entry name" value="RMMBL"/>
</dbReference>
<dbReference type="PANTHER" id="PTHR11203">
    <property type="entry name" value="CLEAVAGE AND POLYADENYLATION SPECIFICITY FACTOR FAMILY MEMBER"/>
    <property type="match status" value="1"/>
</dbReference>
<dbReference type="CDD" id="cd16295">
    <property type="entry name" value="TTHA0252-CPSF-like_MBL-fold"/>
    <property type="match status" value="1"/>
</dbReference>
<feature type="domain" description="Metallo-beta-lactamase" evidence="2">
    <location>
        <begin position="13"/>
        <end position="279"/>
    </location>
</feature>
<keyword evidence="1" id="KW-0378">Hydrolase</keyword>
<evidence type="ECO:0000256" key="1">
    <source>
        <dbReference type="ARBA" id="ARBA00022801"/>
    </source>
</evidence>
<dbReference type="SMART" id="SM01027">
    <property type="entry name" value="Beta-Casp"/>
    <property type="match status" value="1"/>
</dbReference>
<gene>
    <name evidence="4" type="ORF">H8D96_08390</name>
</gene>
<dbReference type="AlphaFoldDB" id="A0A8J6NQZ6"/>
<evidence type="ECO:0000313" key="4">
    <source>
        <dbReference type="EMBL" id="MBC8431926.1"/>
    </source>
</evidence>
<comment type="caution">
    <text evidence="4">The sequence shown here is derived from an EMBL/GenBank/DDBJ whole genome shotgun (WGS) entry which is preliminary data.</text>
</comment>
<dbReference type="SUPFAM" id="SSF56281">
    <property type="entry name" value="Metallo-hydrolase/oxidoreductase"/>
    <property type="match status" value="1"/>
</dbReference>
<reference evidence="4 5" key="1">
    <citation type="submission" date="2020-08" db="EMBL/GenBank/DDBJ databases">
        <title>Bridging the membrane lipid divide: bacteria of the FCB group superphylum have the potential to synthesize archaeal ether lipids.</title>
        <authorList>
            <person name="Villanueva L."/>
            <person name="Von Meijenfeldt F.A.B."/>
            <person name="Westbye A.B."/>
            <person name="Yadav S."/>
            <person name="Hopmans E.C."/>
            <person name="Dutilh B.E."/>
            <person name="Sinninghe Damste J.S."/>
        </authorList>
    </citation>
    <scope>NUCLEOTIDE SEQUENCE [LARGE SCALE GENOMIC DNA]</scope>
    <source>
        <strain evidence="4">NIOZ-UU17</strain>
    </source>
</reference>